<evidence type="ECO:0000256" key="1">
    <source>
        <dbReference type="SAM" id="Phobius"/>
    </source>
</evidence>
<evidence type="ECO:0000313" key="3">
    <source>
        <dbReference type="Proteomes" id="UP001443914"/>
    </source>
</evidence>
<dbReference type="AlphaFoldDB" id="A0AAW1KCU9"/>
<keyword evidence="1" id="KW-0812">Transmembrane</keyword>
<gene>
    <name evidence="2" type="ORF">RND81_06G129500</name>
</gene>
<dbReference type="PANTHER" id="PTHR34064:SF4">
    <property type="entry name" value="PROTEIN, PUTATIVE-RELATED"/>
    <property type="match status" value="1"/>
</dbReference>
<reference evidence="2" key="1">
    <citation type="submission" date="2024-03" db="EMBL/GenBank/DDBJ databases">
        <title>WGS assembly of Saponaria officinalis var. Norfolk2.</title>
        <authorList>
            <person name="Jenkins J."/>
            <person name="Shu S."/>
            <person name="Grimwood J."/>
            <person name="Barry K."/>
            <person name="Goodstein D."/>
            <person name="Schmutz J."/>
            <person name="Leebens-Mack J."/>
            <person name="Osbourn A."/>
        </authorList>
    </citation>
    <scope>NUCLEOTIDE SEQUENCE [LARGE SCALE GENOMIC DNA]</scope>
    <source>
        <strain evidence="2">JIC</strain>
    </source>
</reference>
<evidence type="ECO:0000313" key="2">
    <source>
        <dbReference type="EMBL" id="KAK9714903.1"/>
    </source>
</evidence>
<keyword evidence="3" id="KW-1185">Reference proteome</keyword>
<dbReference type="PANTHER" id="PTHR34064">
    <property type="entry name" value="OS04G0672300 PROTEIN"/>
    <property type="match status" value="1"/>
</dbReference>
<dbReference type="EMBL" id="JBDFQZ010000006">
    <property type="protein sequence ID" value="KAK9714903.1"/>
    <property type="molecule type" value="Genomic_DNA"/>
</dbReference>
<feature type="transmembrane region" description="Helical" evidence="1">
    <location>
        <begin position="177"/>
        <end position="197"/>
    </location>
</feature>
<accession>A0AAW1KCU9</accession>
<name>A0AAW1KCU9_SAPOF</name>
<organism evidence="2 3">
    <name type="scientific">Saponaria officinalis</name>
    <name type="common">Common soapwort</name>
    <name type="synonym">Lychnis saponaria</name>
    <dbReference type="NCBI Taxonomy" id="3572"/>
    <lineage>
        <taxon>Eukaryota</taxon>
        <taxon>Viridiplantae</taxon>
        <taxon>Streptophyta</taxon>
        <taxon>Embryophyta</taxon>
        <taxon>Tracheophyta</taxon>
        <taxon>Spermatophyta</taxon>
        <taxon>Magnoliopsida</taxon>
        <taxon>eudicotyledons</taxon>
        <taxon>Gunneridae</taxon>
        <taxon>Pentapetalae</taxon>
        <taxon>Caryophyllales</taxon>
        <taxon>Caryophyllaceae</taxon>
        <taxon>Caryophylleae</taxon>
        <taxon>Saponaria</taxon>
    </lineage>
</organism>
<dbReference type="Proteomes" id="UP001443914">
    <property type="component" value="Unassembled WGS sequence"/>
</dbReference>
<sequence length="212" mass="24028">MKDTKYEIMNEVQEMSSQKIVVGDQKMKELKYEKINNNIDKDDSFVVDLECVDNEPTSPFTTPNSRFSKLQRSLSKKVPQRGIERKINDKDILPPSLSPRVLNTPVSQAITTPEKSIPSINTVPIGSQDISVNHQLPHHQITIKTGGLNAIPEGGRWGRKSSFKRSTHSWFAHPKRILLVFATLSCMGTMLLIYFTLSMSKRSEKEGVTDWQ</sequence>
<keyword evidence="1" id="KW-1133">Transmembrane helix</keyword>
<comment type="caution">
    <text evidence="2">The sequence shown here is derived from an EMBL/GenBank/DDBJ whole genome shotgun (WGS) entry which is preliminary data.</text>
</comment>
<keyword evidence="1" id="KW-0472">Membrane</keyword>
<proteinExistence type="predicted"/>
<protein>
    <submittedName>
        <fullName evidence="2">Uncharacterized protein</fullName>
    </submittedName>
</protein>